<dbReference type="AlphaFoldDB" id="A0A6J4LGS8"/>
<evidence type="ECO:0000256" key="2">
    <source>
        <dbReference type="SAM" id="SignalP"/>
    </source>
</evidence>
<dbReference type="PROSITE" id="PS50983">
    <property type="entry name" value="FE_B12_PBP"/>
    <property type="match status" value="1"/>
</dbReference>
<dbReference type="PANTHER" id="PTHR30535">
    <property type="entry name" value="VITAMIN B12-BINDING PROTEIN"/>
    <property type="match status" value="1"/>
</dbReference>
<dbReference type="PROSITE" id="PS51257">
    <property type="entry name" value="PROKAR_LIPOPROTEIN"/>
    <property type="match status" value="1"/>
</dbReference>
<accession>A0A6J4LGS8</accession>
<proteinExistence type="predicted"/>
<dbReference type="InterPro" id="IPR054828">
    <property type="entry name" value="Vit_B12_bind_prot"/>
</dbReference>
<feature type="chain" id="PRO_5026654788" description="Fe/B12 periplasmic-binding domain-containing protein" evidence="2">
    <location>
        <begin position="25"/>
        <end position="302"/>
    </location>
</feature>
<evidence type="ECO:0000256" key="1">
    <source>
        <dbReference type="ARBA" id="ARBA00022729"/>
    </source>
</evidence>
<dbReference type="PANTHER" id="PTHR30535:SF34">
    <property type="entry name" value="MOLYBDATE-BINDING PROTEIN MOLA"/>
    <property type="match status" value="1"/>
</dbReference>
<organism evidence="4">
    <name type="scientific">uncultured Gemmatimonadota bacterium</name>
    <dbReference type="NCBI Taxonomy" id="203437"/>
    <lineage>
        <taxon>Bacteria</taxon>
        <taxon>Pseudomonadati</taxon>
        <taxon>Gemmatimonadota</taxon>
        <taxon>environmental samples</taxon>
    </lineage>
</organism>
<reference evidence="4" key="1">
    <citation type="submission" date="2020-02" db="EMBL/GenBank/DDBJ databases">
        <authorList>
            <person name="Meier V. D."/>
        </authorList>
    </citation>
    <scope>NUCLEOTIDE SEQUENCE</scope>
    <source>
        <strain evidence="4">AVDCRST_MAG89</strain>
    </source>
</reference>
<dbReference type="GO" id="GO:0071281">
    <property type="term" value="P:cellular response to iron ion"/>
    <property type="evidence" value="ECO:0007669"/>
    <property type="project" value="TreeGrafter"/>
</dbReference>
<feature type="domain" description="Fe/B12 periplasmic-binding" evidence="3">
    <location>
        <begin position="52"/>
        <end position="302"/>
    </location>
</feature>
<dbReference type="Pfam" id="PF01497">
    <property type="entry name" value="Peripla_BP_2"/>
    <property type="match status" value="1"/>
</dbReference>
<dbReference type="SUPFAM" id="SSF53807">
    <property type="entry name" value="Helical backbone' metal receptor"/>
    <property type="match status" value="1"/>
</dbReference>
<dbReference type="EMBL" id="CADCTV010000441">
    <property type="protein sequence ID" value="CAA9330354.1"/>
    <property type="molecule type" value="Genomic_DNA"/>
</dbReference>
<keyword evidence="1 2" id="KW-0732">Signal</keyword>
<gene>
    <name evidence="4" type="ORF">AVDCRST_MAG89-2088</name>
</gene>
<dbReference type="NCBIfam" id="NF038402">
    <property type="entry name" value="TroA_like"/>
    <property type="match status" value="1"/>
</dbReference>
<dbReference type="InterPro" id="IPR050902">
    <property type="entry name" value="ABC_Transporter_SBP"/>
</dbReference>
<dbReference type="Gene3D" id="3.40.50.1980">
    <property type="entry name" value="Nitrogenase molybdenum iron protein domain"/>
    <property type="match status" value="2"/>
</dbReference>
<evidence type="ECO:0000313" key="4">
    <source>
        <dbReference type="EMBL" id="CAA9330354.1"/>
    </source>
</evidence>
<dbReference type="InterPro" id="IPR002491">
    <property type="entry name" value="ABC_transptr_periplasmic_BD"/>
</dbReference>
<evidence type="ECO:0000259" key="3">
    <source>
        <dbReference type="PROSITE" id="PS50983"/>
    </source>
</evidence>
<name>A0A6J4LGS8_9BACT</name>
<sequence length="302" mass="31717">MFPLRRRALAAVLAAALAACGGDAPDDAPPAVGVQAVDADGRTVALPRPARRVISMVPSATDLLVAAGARDQLVGRTENDDAPEVAHLPSVGGMEPSLERIVSLRPDLVVVFQAAASPQLRQRIEAQGIPTFAMGTRDTAQTFAGLAALGRLAGADAGAAGLASRMRRELAAASVPAARDTPSVFLVVNLDPPMTAGPGTFMVQVARAAGARTAFPDLREDWATVSMEELVRRQPEWLLVTTGAEGTREQRIAALRAEPGWRELRAVREGRVVAVPARLLNRPGPGMGQAAAHIRRTIRPTP</sequence>
<protein>
    <recommendedName>
        <fullName evidence="3">Fe/B12 periplasmic-binding domain-containing protein</fullName>
    </recommendedName>
</protein>
<feature type="signal peptide" evidence="2">
    <location>
        <begin position="1"/>
        <end position="24"/>
    </location>
</feature>